<feature type="domain" description="Radical SAM core" evidence="2">
    <location>
        <begin position="180"/>
        <end position="472"/>
    </location>
</feature>
<dbReference type="PROSITE" id="PS51918">
    <property type="entry name" value="RADICAL_SAM"/>
    <property type="match status" value="1"/>
</dbReference>
<dbReference type="GO" id="GO:0005829">
    <property type="term" value="C:cytosol"/>
    <property type="evidence" value="ECO:0007669"/>
    <property type="project" value="TreeGrafter"/>
</dbReference>
<dbReference type="AlphaFoldDB" id="A0A519BL31"/>
<dbReference type="InterPro" id="IPR038135">
    <property type="entry name" value="Methylthiotransferase_N_sf"/>
</dbReference>
<dbReference type="Gene3D" id="3.30.750.210">
    <property type="match status" value="1"/>
</dbReference>
<dbReference type="Pfam" id="PF00919">
    <property type="entry name" value="UPF0004"/>
    <property type="match status" value="1"/>
</dbReference>
<dbReference type="GO" id="GO:0051539">
    <property type="term" value="F:4 iron, 4 sulfur cluster binding"/>
    <property type="evidence" value="ECO:0007669"/>
    <property type="project" value="UniProtKB-KW"/>
</dbReference>
<sequence>MDNRRRYRICRKCYKTIRVEIKVSVIINYKMNDFLSYLDKEILKYKSENNAVNCAVISSGCKLNQFESYQFESLFKNSGINVIESFNINKINENQVHIFLINTCSVTEKADNETKRIINRIKKNYPLSTIILTGCFAQLNKETYVKAEYQNAGIKLIDNIQKLDILTKYTNKDKKIFSPAQKRIRANLKIQEGCDIKCAFCIIPQARPIHWSLDFKEVLSSIEEFYKAGYKEIILSGMNIGSYRSFYEESYSNNSDSNSYNYNNYNRDNFKQNRQKNQIGNVNNNYYNYNTNINGDYYSNNSSYYYNKKIEKNFNSLLTAIEELNFPVKIRISSIDPIHINDDLINILANSKKIQNHFHIPIQSGSNKILNLMKRNYTFEEYFSVIDKINSKVKDAAIGTDIISGFPGETEEDFNETVDNLNKLDIYYMHVFSYSDRKGTEAFLMNHKINQHTIKQRTSILRNISLRKKNIFQRKFYGKVLDFLSLSDNKAISSNYIKANILKDKDKDKDKTVLPNTFFKGILIEQEDVAKSEKEDVFCKIC</sequence>
<dbReference type="InterPro" id="IPR058240">
    <property type="entry name" value="rSAM_sf"/>
</dbReference>
<protein>
    <submittedName>
        <fullName evidence="3">Radical SAM protein</fullName>
    </submittedName>
</protein>
<dbReference type="Gene3D" id="3.30.750.200">
    <property type="match status" value="1"/>
</dbReference>
<dbReference type="PROSITE" id="PS51449">
    <property type="entry name" value="MTTASE_N"/>
    <property type="match status" value="1"/>
</dbReference>
<dbReference type="Pfam" id="PF04055">
    <property type="entry name" value="Radical_SAM"/>
    <property type="match status" value="1"/>
</dbReference>
<dbReference type="InterPro" id="IPR007197">
    <property type="entry name" value="rSAM"/>
</dbReference>
<dbReference type="Proteomes" id="UP000319296">
    <property type="component" value="Unassembled WGS sequence"/>
</dbReference>
<dbReference type="PANTHER" id="PTHR43020">
    <property type="entry name" value="CDK5 REGULATORY SUBUNIT-ASSOCIATED PROTEIN 1"/>
    <property type="match status" value="1"/>
</dbReference>
<dbReference type="SFLD" id="SFLDS00029">
    <property type="entry name" value="Radical_SAM"/>
    <property type="match status" value="1"/>
</dbReference>
<dbReference type="GO" id="GO:0046872">
    <property type="term" value="F:metal ion binding"/>
    <property type="evidence" value="ECO:0007669"/>
    <property type="project" value="UniProtKB-KW"/>
</dbReference>
<proteinExistence type="predicted"/>
<reference evidence="3 4" key="1">
    <citation type="journal article" date="2019" name="ISME J.">
        <title>Insights into ecological role of a new deltaproteobacterial order Candidatus Acidulodesulfobacterales by metagenomics and metatranscriptomics.</title>
        <authorList>
            <person name="Tan S."/>
            <person name="Liu J."/>
            <person name="Fang Y."/>
            <person name="Hedlund B.P."/>
            <person name="Lian Z.H."/>
            <person name="Huang L.Y."/>
            <person name="Li J.T."/>
            <person name="Huang L.N."/>
            <person name="Li W.J."/>
            <person name="Jiang H.C."/>
            <person name="Dong H.L."/>
            <person name="Shu W.S."/>
        </authorList>
    </citation>
    <scope>NUCLEOTIDE SEQUENCE [LARGE SCALE GENOMIC DNA]</scope>
    <source>
        <strain evidence="3">AP1</strain>
    </source>
</reference>
<evidence type="ECO:0000313" key="3">
    <source>
        <dbReference type="EMBL" id="RZD17963.1"/>
    </source>
</evidence>
<feature type="domain" description="MTTase N-terminal" evidence="1">
    <location>
        <begin position="52"/>
        <end position="171"/>
    </location>
</feature>
<evidence type="ECO:0000313" key="4">
    <source>
        <dbReference type="Proteomes" id="UP000319296"/>
    </source>
</evidence>
<gene>
    <name evidence="3" type="ORF">EVG15_08330</name>
</gene>
<dbReference type="InterPro" id="IPR006638">
    <property type="entry name" value="Elp3/MiaA/NifB-like_rSAM"/>
</dbReference>
<dbReference type="EMBL" id="SGBB01000017">
    <property type="protein sequence ID" value="RZD17963.1"/>
    <property type="molecule type" value="Genomic_DNA"/>
</dbReference>
<dbReference type="GO" id="GO:0035597">
    <property type="term" value="F:tRNA-2-methylthio-N(6)-dimethylallyladenosine(37) synthase activity"/>
    <property type="evidence" value="ECO:0007669"/>
    <property type="project" value="TreeGrafter"/>
</dbReference>
<name>A0A519BL31_9DELT</name>
<dbReference type="SUPFAM" id="SSF102114">
    <property type="entry name" value="Radical SAM enzymes"/>
    <property type="match status" value="2"/>
</dbReference>
<evidence type="ECO:0000259" key="2">
    <source>
        <dbReference type="PROSITE" id="PS51918"/>
    </source>
</evidence>
<accession>A0A519BL31</accession>
<dbReference type="SMART" id="SM00729">
    <property type="entry name" value="Elp3"/>
    <property type="match status" value="1"/>
</dbReference>
<dbReference type="Gene3D" id="3.40.50.12160">
    <property type="entry name" value="Methylthiotransferase, N-terminal domain"/>
    <property type="match status" value="1"/>
</dbReference>
<evidence type="ECO:0000259" key="1">
    <source>
        <dbReference type="PROSITE" id="PS51449"/>
    </source>
</evidence>
<organism evidence="3 4">
    <name type="scientific">Candidatus Acididesulfobacter diazotrophicus</name>
    <dbReference type="NCBI Taxonomy" id="2597226"/>
    <lineage>
        <taxon>Bacteria</taxon>
        <taxon>Deltaproteobacteria</taxon>
        <taxon>Candidatus Acidulodesulfobacterales</taxon>
        <taxon>Candidatus Acididesulfobacter</taxon>
    </lineage>
</organism>
<dbReference type="InterPro" id="IPR013848">
    <property type="entry name" value="Methylthiotransferase_N"/>
</dbReference>
<dbReference type="PANTHER" id="PTHR43020:SF2">
    <property type="entry name" value="MITOCHONDRIAL TRNA METHYLTHIOTRANSFERASE CDK5RAP1"/>
    <property type="match status" value="1"/>
</dbReference>
<comment type="caution">
    <text evidence="3">The sequence shown here is derived from an EMBL/GenBank/DDBJ whole genome shotgun (WGS) entry which is preliminary data.</text>
</comment>